<dbReference type="RefSeq" id="WP_310821323.1">
    <property type="nucleotide sequence ID" value="NZ_CP036268.1"/>
</dbReference>
<evidence type="ECO:0000313" key="3">
    <source>
        <dbReference type="Proteomes" id="UP000317318"/>
    </source>
</evidence>
<dbReference type="EMBL" id="CP036268">
    <property type="protein sequence ID" value="QDT37691.1"/>
    <property type="molecule type" value="Genomic_DNA"/>
</dbReference>
<keyword evidence="3" id="KW-1185">Reference proteome</keyword>
<dbReference type="AlphaFoldDB" id="A0A517R1D4"/>
<protein>
    <submittedName>
        <fullName evidence="2">Uncharacterized protein</fullName>
    </submittedName>
</protein>
<feature type="compositionally biased region" description="Polar residues" evidence="1">
    <location>
        <begin position="22"/>
        <end position="33"/>
    </location>
</feature>
<reference evidence="2 3" key="1">
    <citation type="submission" date="2019-02" db="EMBL/GenBank/DDBJ databases">
        <title>Deep-cultivation of Planctomycetes and their phenomic and genomic characterization uncovers novel biology.</title>
        <authorList>
            <person name="Wiegand S."/>
            <person name="Jogler M."/>
            <person name="Boedeker C."/>
            <person name="Pinto D."/>
            <person name="Vollmers J."/>
            <person name="Rivas-Marin E."/>
            <person name="Kohn T."/>
            <person name="Peeters S.H."/>
            <person name="Heuer A."/>
            <person name="Rast P."/>
            <person name="Oberbeckmann S."/>
            <person name="Bunk B."/>
            <person name="Jeske O."/>
            <person name="Meyerdierks A."/>
            <person name="Storesund J.E."/>
            <person name="Kallscheuer N."/>
            <person name="Luecker S."/>
            <person name="Lage O.M."/>
            <person name="Pohl T."/>
            <person name="Merkel B.J."/>
            <person name="Hornburger P."/>
            <person name="Mueller R.-W."/>
            <person name="Bruemmer F."/>
            <person name="Labrenz M."/>
            <person name="Spormann A.M."/>
            <person name="Op den Camp H."/>
            <person name="Overmann J."/>
            <person name="Amann R."/>
            <person name="Jetten M.S.M."/>
            <person name="Mascher T."/>
            <person name="Medema M.H."/>
            <person name="Devos D.P."/>
            <person name="Kaster A.-K."/>
            <person name="Ovreas L."/>
            <person name="Rohde M."/>
            <person name="Galperin M.Y."/>
            <person name="Jogler C."/>
        </authorList>
    </citation>
    <scope>NUCLEOTIDE SEQUENCE [LARGE SCALE GENOMIC DNA]</scope>
    <source>
        <strain evidence="2 3">Pan189</strain>
    </source>
</reference>
<name>A0A517R1D4_9PLAN</name>
<gene>
    <name evidence="2" type="ORF">Pan189_20730</name>
</gene>
<evidence type="ECO:0000256" key="1">
    <source>
        <dbReference type="SAM" id="MobiDB-lite"/>
    </source>
</evidence>
<dbReference type="KEGG" id="svp:Pan189_20730"/>
<accession>A0A517R1D4</accession>
<evidence type="ECO:0000313" key="2">
    <source>
        <dbReference type="EMBL" id="QDT37691.1"/>
    </source>
</evidence>
<dbReference type="Proteomes" id="UP000317318">
    <property type="component" value="Chromosome"/>
</dbReference>
<sequence>MSQQKATNDAIRDVTAGKAPANNPNWTAQERQTYNAVYNQNKNSTK</sequence>
<organism evidence="2 3">
    <name type="scientific">Stratiformator vulcanicus</name>
    <dbReference type="NCBI Taxonomy" id="2527980"/>
    <lineage>
        <taxon>Bacteria</taxon>
        <taxon>Pseudomonadati</taxon>
        <taxon>Planctomycetota</taxon>
        <taxon>Planctomycetia</taxon>
        <taxon>Planctomycetales</taxon>
        <taxon>Planctomycetaceae</taxon>
        <taxon>Stratiformator</taxon>
    </lineage>
</organism>
<proteinExistence type="predicted"/>
<feature type="region of interest" description="Disordered" evidence="1">
    <location>
        <begin position="1"/>
        <end position="33"/>
    </location>
</feature>